<sequence length="58" mass="6392">MMGKVFDVRLTHGFRWLTVTGERTRHRASARLCGGAPYPNVNTVYAGPAGLPVLCPHR</sequence>
<reference evidence="1" key="1">
    <citation type="submission" date="2014-01" db="EMBL/GenBank/DDBJ databases">
        <authorList>
            <person name="Brown-Elliot B."/>
            <person name="Wallace R."/>
            <person name="Lenaerts A."/>
            <person name="Ordway D."/>
            <person name="DeGroote M.A."/>
            <person name="Parker T."/>
            <person name="Sizemore C."/>
            <person name="Tallon L.J."/>
            <person name="Sadzewicz L.K."/>
            <person name="Sengamalay N."/>
            <person name="Fraser C.M."/>
            <person name="Hine E."/>
            <person name="Shefchek K.A."/>
            <person name="Das S.P."/>
            <person name="Tettelin H."/>
        </authorList>
    </citation>
    <scope>NUCLEOTIDE SEQUENCE [LARGE SCALE GENOMIC DNA]</scope>
    <source>
        <strain evidence="1">4042</strain>
    </source>
</reference>
<comment type="caution">
    <text evidence="1">The sequence shown here is derived from an EMBL/GenBank/DDBJ whole genome shotgun (WGS) entry which is preliminary data.</text>
</comment>
<name>X7YZP2_MYCXE</name>
<organism evidence="1">
    <name type="scientific">Mycobacterium xenopi 4042</name>
    <dbReference type="NCBI Taxonomy" id="1299334"/>
    <lineage>
        <taxon>Bacteria</taxon>
        <taxon>Bacillati</taxon>
        <taxon>Actinomycetota</taxon>
        <taxon>Actinomycetes</taxon>
        <taxon>Mycobacteriales</taxon>
        <taxon>Mycobacteriaceae</taxon>
        <taxon>Mycobacterium</taxon>
    </lineage>
</organism>
<proteinExistence type="predicted"/>
<dbReference type="AlphaFoldDB" id="X7YZP2"/>
<protein>
    <submittedName>
        <fullName evidence="1">Uncharacterized protein</fullName>
    </submittedName>
</protein>
<evidence type="ECO:0000313" key="1">
    <source>
        <dbReference type="EMBL" id="EUA12667.1"/>
    </source>
</evidence>
<accession>X7YZP2</accession>
<dbReference type="EMBL" id="JAOB01000083">
    <property type="protein sequence ID" value="EUA12667.1"/>
    <property type="molecule type" value="Genomic_DNA"/>
</dbReference>
<gene>
    <name evidence="1" type="ORF">I553_4061</name>
</gene>